<comment type="caution">
    <text evidence="1">The sequence shown here is derived from an EMBL/GenBank/DDBJ whole genome shotgun (WGS) entry which is preliminary data.</text>
</comment>
<evidence type="ECO:0008006" key="3">
    <source>
        <dbReference type="Google" id="ProtNLM"/>
    </source>
</evidence>
<reference evidence="1 2" key="1">
    <citation type="submission" date="2012-04" db="EMBL/GenBank/DDBJ databases">
        <title>The Genome Sequence of Afipia clevelandensis ATCC 49720.</title>
        <authorList>
            <consortium name="The Broad Institute Genome Sequencing Platform"/>
            <person name="Earl A."/>
            <person name="Ward D."/>
            <person name="Feldgarden M."/>
            <person name="Gevers D."/>
            <person name="Huys G."/>
            <person name="Walker B."/>
            <person name="Young S.K."/>
            <person name="Zeng Q."/>
            <person name="Gargeya S."/>
            <person name="Fitzgerald M."/>
            <person name="Haas B."/>
            <person name="Abouelleil A."/>
            <person name="Alvarado L."/>
            <person name="Arachchi H.M."/>
            <person name="Berlin A."/>
            <person name="Chapman S.B."/>
            <person name="Goldberg J."/>
            <person name="Griggs A."/>
            <person name="Gujja S."/>
            <person name="Hansen M."/>
            <person name="Howarth C."/>
            <person name="Imamovic A."/>
            <person name="Larimer J."/>
            <person name="McCowen C."/>
            <person name="Montmayeur A."/>
            <person name="Murphy C."/>
            <person name="Neiman D."/>
            <person name="Pearson M."/>
            <person name="Priest M."/>
            <person name="Roberts A."/>
            <person name="Saif S."/>
            <person name="Shea T."/>
            <person name="Sisk P."/>
            <person name="Sykes S."/>
            <person name="Wortman J."/>
            <person name="Nusbaum C."/>
            <person name="Birren B."/>
        </authorList>
    </citation>
    <scope>NUCLEOTIDE SEQUENCE [LARGE SCALE GENOMIC DNA]</scope>
    <source>
        <strain evidence="1 2">ATCC 49720</strain>
    </source>
</reference>
<dbReference type="GO" id="GO:0004392">
    <property type="term" value="F:heme oxygenase (decyclizing) activity"/>
    <property type="evidence" value="ECO:0007669"/>
    <property type="project" value="InterPro"/>
</dbReference>
<sequence length="203" mass="21951">MAVAIQDIIREATCSSHRRLDAALANLDLTFPVYYAGFLRSQAEALFPLEAALETGGIETILSDWPQRIRTPALQNDLDALNIACDPQAVPSFESAAEMLGAVYVLEASRMSSRVMLARLAENPDSDAMNATAYLRHGFGKRFWPSFLNVLEAHPSAQTDIAGVVCGANIAFAMFESALMPMDSLVVNVPRPGRNGDHSPMPG</sequence>
<dbReference type="InterPro" id="IPR016084">
    <property type="entry name" value="Haem_Oase-like_multi-hlx"/>
</dbReference>
<dbReference type="HOGENOM" id="CLU_085041_4_0_5"/>
<dbReference type="CDD" id="cd19166">
    <property type="entry name" value="HemeO-bac"/>
    <property type="match status" value="1"/>
</dbReference>
<dbReference type="AlphaFoldDB" id="K8NXS6"/>
<dbReference type="OrthoDB" id="9149607at2"/>
<evidence type="ECO:0000313" key="1">
    <source>
        <dbReference type="EMBL" id="EKS33264.1"/>
    </source>
</evidence>
<dbReference type="RefSeq" id="WP_002714175.1">
    <property type="nucleotide sequence ID" value="NZ_KB375281.1"/>
</dbReference>
<accession>K8NXS6</accession>
<dbReference type="Pfam" id="PF01126">
    <property type="entry name" value="Heme_oxygenase"/>
    <property type="match status" value="1"/>
</dbReference>
<dbReference type="SUPFAM" id="SSF48613">
    <property type="entry name" value="Heme oxygenase-like"/>
    <property type="match status" value="1"/>
</dbReference>
<dbReference type="PATRIC" id="fig|883079.3.peg.3379"/>
<dbReference type="EMBL" id="AGWY01000013">
    <property type="protein sequence ID" value="EKS33264.1"/>
    <property type="molecule type" value="Genomic_DNA"/>
</dbReference>
<evidence type="ECO:0000313" key="2">
    <source>
        <dbReference type="Proteomes" id="UP000001095"/>
    </source>
</evidence>
<dbReference type="GO" id="GO:0006788">
    <property type="term" value="P:heme oxidation"/>
    <property type="evidence" value="ECO:0007669"/>
    <property type="project" value="InterPro"/>
</dbReference>
<proteinExistence type="predicted"/>
<name>K8NXS6_9BRAD</name>
<dbReference type="Gene3D" id="1.20.910.10">
    <property type="entry name" value="Heme oxygenase-like"/>
    <property type="match status" value="1"/>
</dbReference>
<organism evidence="1 2">
    <name type="scientific">Afipia clevelandensis ATCC 49720</name>
    <dbReference type="NCBI Taxonomy" id="883079"/>
    <lineage>
        <taxon>Bacteria</taxon>
        <taxon>Pseudomonadati</taxon>
        <taxon>Pseudomonadota</taxon>
        <taxon>Alphaproteobacteria</taxon>
        <taxon>Hyphomicrobiales</taxon>
        <taxon>Nitrobacteraceae</taxon>
        <taxon>Afipia</taxon>
    </lineage>
</organism>
<dbReference type="Proteomes" id="UP000001095">
    <property type="component" value="Unassembled WGS sequence"/>
</dbReference>
<dbReference type="InterPro" id="IPR016053">
    <property type="entry name" value="Haem_Oase-like"/>
</dbReference>
<keyword evidence="2" id="KW-1185">Reference proteome</keyword>
<gene>
    <name evidence="1" type="ORF">HMPREF9696_03305</name>
</gene>
<protein>
    <recommendedName>
        <fullName evidence="3">Heme oxygenase</fullName>
    </recommendedName>
</protein>